<accession>A0ABP0LQ12</accession>
<reference evidence="1 2" key="1">
    <citation type="submission" date="2024-02" db="EMBL/GenBank/DDBJ databases">
        <authorList>
            <person name="Chen Y."/>
            <person name="Shah S."/>
            <person name="Dougan E. K."/>
            <person name="Thang M."/>
            <person name="Chan C."/>
        </authorList>
    </citation>
    <scope>NUCLEOTIDE SEQUENCE [LARGE SCALE GENOMIC DNA]</scope>
</reference>
<evidence type="ECO:0000313" key="2">
    <source>
        <dbReference type="Proteomes" id="UP001642484"/>
    </source>
</evidence>
<dbReference type="Proteomes" id="UP001642484">
    <property type="component" value="Unassembled WGS sequence"/>
</dbReference>
<feature type="non-terminal residue" evidence="1">
    <location>
        <position position="1"/>
    </location>
</feature>
<keyword evidence="2" id="KW-1185">Reference proteome</keyword>
<proteinExistence type="predicted"/>
<name>A0ABP0LQ12_9DINO</name>
<organism evidence="1 2">
    <name type="scientific">Durusdinium trenchii</name>
    <dbReference type="NCBI Taxonomy" id="1381693"/>
    <lineage>
        <taxon>Eukaryota</taxon>
        <taxon>Sar</taxon>
        <taxon>Alveolata</taxon>
        <taxon>Dinophyceae</taxon>
        <taxon>Suessiales</taxon>
        <taxon>Symbiodiniaceae</taxon>
        <taxon>Durusdinium</taxon>
    </lineage>
</organism>
<feature type="non-terminal residue" evidence="1">
    <location>
        <position position="494"/>
    </location>
</feature>
<sequence length="494" mass="55577">VASRSFDDLQQSCRAALVALNVLGTRNFVVVLDETVWFPQWEIVCGLRQDSAMGYIGGYKSTDEDVSYIPSPAEEDSMPQEKLAKMSVHYVISRADSNRHVYQVDCLPRKPKPKGSTETMAGAKITMMEYGFLWKVSTWCNSDLPPLSGAWDGGSSNTSVNALFLGLLPKAQMHVPFFSQCTKKPLPNIPMWTYQALFYGEHFLSGCNDNRHIMKRFGSHLCSGARMIRWGAFIVSLTPLVNGGLSLRALSGDDPQSDVDGARRMNAAYVQDCWSSLSCIVPQFVSSLLTSAWTASAAFSLREAVSNALMAYYLLCIQTSQTMKENKKGWSKHWLPAQNLRALMDLAGHIVLASVHWPQQEPWMPSAREESLIEKFFGQVKSYQHGDNTMKDGIYGAHMVHAKQYAKCAMWEDFQSRRETPVSQEELTLIAKRSLDNAVTFHSWISKGLTCEQIHHDVKEWWGAFGHDFLKKRFRSGDAEHAGDMPLEMDEEED</sequence>
<comment type="caution">
    <text evidence="1">The sequence shown here is derived from an EMBL/GenBank/DDBJ whole genome shotgun (WGS) entry which is preliminary data.</text>
</comment>
<evidence type="ECO:0000313" key="1">
    <source>
        <dbReference type="EMBL" id="CAK9041063.1"/>
    </source>
</evidence>
<gene>
    <name evidence="1" type="ORF">CCMP2556_LOCUS22048</name>
</gene>
<protein>
    <submittedName>
        <fullName evidence="1">Uncharacterized protein</fullName>
    </submittedName>
</protein>
<dbReference type="EMBL" id="CAXAMN010013509">
    <property type="protein sequence ID" value="CAK9041063.1"/>
    <property type="molecule type" value="Genomic_DNA"/>
</dbReference>